<evidence type="ECO:0000313" key="1">
    <source>
        <dbReference type="EMBL" id="CAG9945556.1"/>
    </source>
</evidence>
<comment type="caution">
    <text evidence="1">The sequence shown here is derived from an EMBL/GenBank/DDBJ whole genome shotgun (WGS) entry which is preliminary data.</text>
</comment>
<reference evidence="1" key="1">
    <citation type="submission" date="2020-04" db="EMBL/GenBank/DDBJ databases">
        <authorList>
            <person name="Broberg M."/>
        </authorList>
    </citation>
    <scope>NUCLEOTIDE SEQUENCE</scope>
</reference>
<keyword evidence="2" id="KW-1185">Reference proteome</keyword>
<accession>A0ACA9TX45</accession>
<dbReference type="EMBL" id="CADEHS020000009">
    <property type="protein sequence ID" value="CAG9945556.1"/>
    <property type="molecule type" value="Genomic_DNA"/>
</dbReference>
<dbReference type="Proteomes" id="UP000836387">
    <property type="component" value="Unassembled WGS sequence"/>
</dbReference>
<protein>
    <submittedName>
        <fullName evidence="1">Uncharacterized protein</fullName>
    </submittedName>
</protein>
<evidence type="ECO:0000313" key="2">
    <source>
        <dbReference type="Proteomes" id="UP000836387"/>
    </source>
</evidence>
<organism evidence="1 2">
    <name type="scientific">Clonostachys rosea f. rosea IK726</name>
    <dbReference type="NCBI Taxonomy" id="1349383"/>
    <lineage>
        <taxon>Eukaryota</taxon>
        <taxon>Fungi</taxon>
        <taxon>Dikarya</taxon>
        <taxon>Ascomycota</taxon>
        <taxon>Pezizomycotina</taxon>
        <taxon>Sordariomycetes</taxon>
        <taxon>Hypocreomycetidae</taxon>
        <taxon>Hypocreales</taxon>
        <taxon>Bionectriaceae</taxon>
        <taxon>Clonostachys</taxon>
    </lineage>
</organism>
<reference evidence="1" key="2">
    <citation type="submission" date="2021-10" db="EMBL/GenBank/DDBJ databases">
        <authorList>
            <person name="Piombo E."/>
        </authorList>
    </citation>
    <scope>NUCLEOTIDE SEQUENCE</scope>
</reference>
<sequence>MNEIDIETTYYSLIEAEGSERSAINIDSEFEPEADNNSEEVDNQSTLSATVDKEFLILGELSLTTKEALPVEEGTY</sequence>
<proteinExistence type="predicted"/>
<gene>
    <name evidence="1" type="ORF">CRV2_00012294</name>
</gene>
<name>A0ACA9TX45_BIOOC</name>